<feature type="compositionally biased region" description="Basic and acidic residues" evidence="1">
    <location>
        <begin position="178"/>
        <end position="187"/>
    </location>
</feature>
<evidence type="ECO:0000313" key="3">
    <source>
        <dbReference type="Proteomes" id="UP001150538"/>
    </source>
</evidence>
<feature type="compositionally biased region" description="Polar residues" evidence="1">
    <location>
        <begin position="272"/>
        <end position="284"/>
    </location>
</feature>
<gene>
    <name evidence="2" type="ORF">H4219_005529</name>
</gene>
<feature type="compositionally biased region" description="Low complexity" evidence="1">
    <location>
        <begin position="260"/>
        <end position="271"/>
    </location>
</feature>
<reference evidence="2" key="1">
    <citation type="submission" date="2022-07" db="EMBL/GenBank/DDBJ databases">
        <title>Phylogenomic reconstructions and comparative analyses of Kickxellomycotina fungi.</title>
        <authorList>
            <person name="Reynolds N.K."/>
            <person name="Stajich J.E."/>
            <person name="Barry K."/>
            <person name="Grigoriev I.V."/>
            <person name="Crous P."/>
            <person name="Smith M.E."/>
        </authorList>
    </citation>
    <scope>NUCLEOTIDE SEQUENCE</scope>
    <source>
        <strain evidence="2">NBRC 100468</strain>
    </source>
</reference>
<feature type="region of interest" description="Disordered" evidence="1">
    <location>
        <begin position="178"/>
        <end position="197"/>
    </location>
</feature>
<sequence length="334" mass="37712">ARKLSKENPKKSKTAEPNNTATVSSSDNIKNNGASKESKRKSRCGSYNTFIHYIQQNGQYSRNQAYDLVRETQYYLAVFKKATYNNKRSCNCECNRVVGFTVNNNRTFNPAPENTSANTTELLNIPSTDKNILLAFEEAVQQQQQQRDSRKTHLPPVACVANQMVEMARRIMEKFDEISKNGQKEEGSSSGDFLTLKEVKEMEESKLEQIVKERAEYMAKNLSKPDDAREVANSFETDPYHPPDAAPAAHSNESDSHNVSISSSPTYSSSSHQINTRSRSNKLQIRSERQRLFKKLLIKAISQVENNKCHGGEKKFKKKPNSNSNSNSNSNTNP</sequence>
<protein>
    <submittedName>
        <fullName evidence="2">Uncharacterized protein</fullName>
    </submittedName>
</protein>
<proteinExistence type="predicted"/>
<evidence type="ECO:0000256" key="1">
    <source>
        <dbReference type="SAM" id="MobiDB-lite"/>
    </source>
</evidence>
<feature type="compositionally biased region" description="Low complexity" evidence="1">
    <location>
        <begin position="321"/>
        <end position="334"/>
    </location>
</feature>
<keyword evidence="3" id="KW-1185">Reference proteome</keyword>
<dbReference type="Proteomes" id="UP001150538">
    <property type="component" value="Unassembled WGS sequence"/>
</dbReference>
<accession>A0A9W8DPC1</accession>
<comment type="caution">
    <text evidence="2">The sequence shown here is derived from an EMBL/GenBank/DDBJ whole genome shotgun (WGS) entry which is preliminary data.</text>
</comment>
<feature type="non-terminal residue" evidence="2">
    <location>
        <position position="1"/>
    </location>
</feature>
<feature type="compositionally biased region" description="Basic and acidic residues" evidence="1">
    <location>
        <begin position="221"/>
        <end position="230"/>
    </location>
</feature>
<feature type="region of interest" description="Disordered" evidence="1">
    <location>
        <begin position="1"/>
        <end position="41"/>
    </location>
</feature>
<feature type="region of interest" description="Disordered" evidence="1">
    <location>
        <begin position="221"/>
        <end position="286"/>
    </location>
</feature>
<dbReference type="AlphaFoldDB" id="A0A9W8DPC1"/>
<dbReference type="EMBL" id="JANBPU010000328">
    <property type="protein sequence ID" value="KAJ1912623.1"/>
    <property type="molecule type" value="Genomic_DNA"/>
</dbReference>
<feature type="compositionally biased region" description="Polar residues" evidence="1">
    <location>
        <begin position="15"/>
        <end position="35"/>
    </location>
</feature>
<name>A0A9W8DPC1_9FUNG</name>
<feature type="compositionally biased region" description="Basic and acidic residues" evidence="1">
    <location>
        <begin position="1"/>
        <end position="14"/>
    </location>
</feature>
<organism evidence="2 3">
    <name type="scientific">Mycoemilia scoparia</name>
    <dbReference type="NCBI Taxonomy" id="417184"/>
    <lineage>
        <taxon>Eukaryota</taxon>
        <taxon>Fungi</taxon>
        <taxon>Fungi incertae sedis</taxon>
        <taxon>Zoopagomycota</taxon>
        <taxon>Kickxellomycotina</taxon>
        <taxon>Kickxellomycetes</taxon>
        <taxon>Kickxellales</taxon>
        <taxon>Kickxellaceae</taxon>
        <taxon>Mycoemilia</taxon>
    </lineage>
</organism>
<feature type="region of interest" description="Disordered" evidence="1">
    <location>
        <begin position="303"/>
        <end position="334"/>
    </location>
</feature>
<evidence type="ECO:0000313" key="2">
    <source>
        <dbReference type="EMBL" id="KAJ1912623.1"/>
    </source>
</evidence>